<accession>A0A9R0IUZ0</accession>
<proteinExistence type="inferred from homology"/>
<dbReference type="Gene3D" id="3.40.50.300">
    <property type="entry name" value="P-loop containing nucleotide triphosphate hydrolases"/>
    <property type="match status" value="2"/>
</dbReference>
<keyword evidence="11" id="KW-0408">Iron</keyword>
<evidence type="ECO:0000256" key="6">
    <source>
        <dbReference type="ARBA" id="ARBA00022741"/>
    </source>
</evidence>
<dbReference type="SUPFAM" id="SSF52540">
    <property type="entry name" value="P-loop containing nucleoside triphosphate hydrolases"/>
    <property type="match status" value="1"/>
</dbReference>
<dbReference type="InterPro" id="IPR014013">
    <property type="entry name" value="Helic_SF1/SF2_ATP-bd_DinG/Rad3"/>
</dbReference>
<dbReference type="PROSITE" id="PS51193">
    <property type="entry name" value="HELICASE_ATP_BIND_2"/>
    <property type="match status" value="1"/>
</dbReference>
<dbReference type="GO" id="GO:0005634">
    <property type="term" value="C:nucleus"/>
    <property type="evidence" value="ECO:0000318"/>
    <property type="project" value="GO_Central"/>
</dbReference>
<comment type="cofactor">
    <cofactor evidence="1">
        <name>[4Fe-4S] cluster</name>
        <dbReference type="ChEBI" id="CHEBI:49883"/>
    </cofactor>
</comment>
<dbReference type="OrthoDB" id="19182at2759"/>
<keyword evidence="9" id="KW-0347">Helicase</keyword>
<evidence type="ECO:0000256" key="11">
    <source>
        <dbReference type="ARBA" id="ARBA00023004"/>
    </source>
</evidence>
<evidence type="ECO:0000256" key="7">
    <source>
        <dbReference type="ARBA" id="ARBA00022763"/>
    </source>
</evidence>
<evidence type="ECO:0000256" key="8">
    <source>
        <dbReference type="ARBA" id="ARBA00022801"/>
    </source>
</evidence>
<feature type="region of interest" description="Disordered" evidence="17">
    <location>
        <begin position="840"/>
        <end position="873"/>
    </location>
</feature>
<evidence type="ECO:0000256" key="3">
    <source>
        <dbReference type="ARBA" id="ARBA00008792"/>
    </source>
</evidence>
<evidence type="ECO:0000256" key="2">
    <source>
        <dbReference type="ARBA" id="ARBA00004123"/>
    </source>
</evidence>
<keyword evidence="14" id="KW-0413">Isomerase</keyword>
<feature type="compositionally biased region" description="Low complexity" evidence="17">
    <location>
        <begin position="115"/>
        <end position="127"/>
    </location>
</feature>
<feature type="region of interest" description="Disordered" evidence="17">
    <location>
        <begin position="81"/>
        <end position="133"/>
    </location>
</feature>
<dbReference type="GO" id="GO:0003678">
    <property type="term" value="F:DNA helicase activity"/>
    <property type="evidence" value="ECO:0000318"/>
    <property type="project" value="GO_Central"/>
</dbReference>
<dbReference type="RefSeq" id="XP_021855997.1">
    <property type="nucleotide sequence ID" value="XM_022000305.2"/>
</dbReference>
<protein>
    <recommendedName>
        <fullName evidence="16">DNA 5'-3' helicase FANCJ</fullName>
    </recommendedName>
</protein>
<name>A0A9R0IUZ0_SPIOL</name>
<dbReference type="KEGG" id="soe:110795306"/>
<dbReference type="SMART" id="SM00488">
    <property type="entry name" value="DEXDc2"/>
    <property type="match status" value="1"/>
</dbReference>
<dbReference type="GO" id="GO:0005524">
    <property type="term" value="F:ATP binding"/>
    <property type="evidence" value="ECO:0007669"/>
    <property type="project" value="UniProtKB-KW"/>
</dbReference>
<evidence type="ECO:0000256" key="16">
    <source>
        <dbReference type="ARBA" id="ARBA00082714"/>
    </source>
</evidence>
<evidence type="ECO:0000256" key="12">
    <source>
        <dbReference type="ARBA" id="ARBA00023014"/>
    </source>
</evidence>
<keyword evidence="10" id="KW-0067">ATP-binding</keyword>
<evidence type="ECO:0000256" key="14">
    <source>
        <dbReference type="ARBA" id="ARBA00023235"/>
    </source>
</evidence>
<evidence type="ECO:0000256" key="1">
    <source>
        <dbReference type="ARBA" id="ARBA00001966"/>
    </source>
</evidence>
<gene>
    <name evidence="20" type="primary">LOC110795306</name>
</gene>
<dbReference type="Pfam" id="PF13307">
    <property type="entry name" value="Helicase_C_2"/>
    <property type="match status" value="1"/>
</dbReference>
<keyword evidence="5" id="KW-0479">Metal-binding</keyword>
<dbReference type="Proteomes" id="UP000813463">
    <property type="component" value="Chromosome 5"/>
</dbReference>
<dbReference type="AlphaFoldDB" id="A0A9R0IUZ0"/>
<evidence type="ECO:0000256" key="15">
    <source>
        <dbReference type="ARBA" id="ARBA00023242"/>
    </source>
</evidence>
<dbReference type="SMART" id="SM00491">
    <property type="entry name" value="HELICc2"/>
    <property type="match status" value="1"/>
</dbReference>
<keyword evidence="7" id="KW-0227">DNA damage</keyword>
<dbReference type="GO" id="GO:0051539">
    <property type="term" value="F:4 iron, 4 sulfur cluster binding"/>
    <property type="evidence" value="ECO:0007669"/>
    <property type="project" value="UniProtKB-KW"/>
</dbReference>
<organism evidence="19 20">
    <name type="scientific">Spinacia oleracea</name>
    <name type="common">Spinach</name>
    <dbReference type="NCBI Taxonomy" id="3562"/>
    <lineage>
        <taxon>Eukaryota</taxon>
        <taxon>Viridiplantae</taxon>
        <taxon>Streptophyta</taxon>
        <taxon>Embryophyta</taxon>
        <taxon>Tracheophyta</taxon>
        <taxon>Spermatophyta</taxon>
        <taxon>Magnoliopsida</taxon>
        <taxon>eudicotyledons</taxon>
        <taxon>Gunneridae</taxon>
        <taxon>Pentapetalae</taxon>
        <taxon>Caryophyllales</taxon>
        <taxon>Chenopodiaceae</taxon>
        <taxon>Chenopodioideae</taxon>
        <taxon>Anserineae</taxon>
        <taxon>Spinacia</taxon>
    </lineage>
</organism>
<dbReference type="Pfam" id="PF06733">
    <property type="entry name" value="DEAD_2"/>
    <property type="match status" value="1"/>
</dbReference>
<feature type="compositionally biased region" description="Basic and acidic residues" evidence="17">
    <location>
        <begin position="864"/>
        <end position="873"/>
    </location>
</feature>
<keyword evidence="6" id="KW-0547">Nucleotide-binding</keyword>
<keyword evidence="13" id="KW-0234">DNA repair</keyword>
<evidence type="ECO:0000256" key="9">
    <source>
        <dbReference type="ARBA" id="ARBA00022806"/>
    </source>
</evidence>
<comment type="subcellular location">
    <subcellularLocation>
        <location evidence="2">Nucleus</location>
    </subcellularLocation>
</comment>
<reference evidence="19" key="1">
    <citation type="journal article" date="2021" name="Nat. Commun.">
        <title>Genomic analyses provide insights into spinach domestication and the genetic basis of agronomic traits.</title>
        <authorList>
            <person name="Cai X."/>
            <person name="Sun X."/>
            <person name="Xu C."/>
            <person name="Sun H."/>
            <person name="Wang X."/>
            <person name="Ge C."/>
            <person name="Zhang Z."/>
            <person name="Wang Q."/>
            <person name="Fei Z."/>
            <person name="Jiao C."/>
            <person name="Wang Q."/>
        </authorList>
    </citation>
    <scope>NUCLEOTIDE SEQUENCE [LARGE SCALE GENOMIC DNA]</scope>
    <source>
        <strain evidence="19">cv. Varoflay</strain>
    </source>
</reference>
<dbReference type="InterPro" id="IPR027417">
    <property type="entry name" value="P-loop_NTPase"/>
</dbReference>
<evidence type="ECO:0000256" key="10">
    <source>
        <dbReference type="ARBA" id="ARBA00022840"/>
    </source>
</evidence>
<dbReference type="PANTHER" id="PTHR11472">
    <property type="entry name" value="DNA REPAIR DEAD HELICASE RAD3/XP-D SUBFAMILY MEMBER"/>
    <property type="match status" value="1"/>
</dbReference>
<evidence type="ECO:0000256" key="13">
    <source>
        <dbReference type="ARBA" id="ARBA00023204"/>
    </source>
</evidence>
<evidence type="ECO:0000313" key="19">
    <source>
        <dbReference type="Proteomes" id="UP000813463"/>
    </source>
</evidence>
<dbReference type="GO" id="GO:1990918">
    <property type="term" value="P:double-strand break repair involved in meiotic recombination"/>
    <property type="evidence" value="ECO:0000318"/>
    <property type="project" value="GO_Central"/>
</dbReference>
<evidence type="ECO:0000256" key="4">
    <source>
        <dbReference type="ARBA" id="ARBA00022485"/>
    </source>
</evidence>
<reference evidence="20" key="2">
    <citation type="submission" date="2025-08" db="UniProtKB">
        <authorList>
            <consortium name="RefSeq"/>
        </authorList>
    </citation>
    <scope>IDENTIFICATION</scope>
    <source>
        <tissue evidence="20">Leaf</tissue>
    </source>
</reference>
<dbReference type="FunFam" id="3.40.50.300:FF:000731">
    <property type="entry name" value="Fanconi anemia group J protein homolog"/>
    <property type="match status" value="1"/>
</dbReference>
<evidence type="ECO:0000256" key="17">
    <source>
        <dbReference type="SAM" id="MobiDB-lite"/>
    </source>
</evidence>
<keyword evidence="8" id="KW-0378">Hydrolase</keyword>
<dbReference type="CDD" id="cd18788">
    <property type="entry name" value="SF2_C_XPD"/>
    <property type="match status" value="1"/>
</dbReference>
<dbReference type="PANTHER" id="PTHR11472:SF47">
    <property type="entry name" value="FANCONI ANEMIA GROUP J PROTEIN"/>
    <property type="match status" value="1"/>
</dbReference>
<keyword evidence="19" id="KW-1185">Reference proteome</keyword>
<sequence>MEASTQKPENPKNVYHIGGIPVEFPYKPYGSQLAFMGRIISTLDRAQRDGHCHALLESPTGTGKSLSLLCSALAWQRHRGKNPILQQQPQTKPDPRASSDPLSHGGGFVVDSQLSETSTPEAAASATNCKSQNKKPVPTIYYASRTHSQITQVVREYRKTAYRVPMAVLASRKHYCTNAKVRNGDNLDEECKLLLENKETGCPQFKNYHKVKSHPSLQRGGCHEAHDIEDLVKVGKTVKGCSYFAARSLADDAHIVFCPYSYITNPIIRRAMEIDIKGAILVLDEAHNIEDISREAGSVNVDEDALHKLQMELGQLCGGDTLTYQPLYEMVQDVLSWMERRKGALEKREFQRYVSCWTGDKALKELQEANISQQCFPILQECAAKAIKAASDTEPELAHLSGMSAATLEGLFCSLSYFFKGNGLHTNDYQLVVQRIIKKDTGSWTLTFSLWCLNPAVVFRDIADLSLSVILTSGTLSPMNSFSSELGISFGTLLEAPHVIDVESQVWASIISTGPHDYPLNASYKTADGYTFQDAVGKSLEELFKVVPGGSLVFFPSYKLMDKLCKRWSETGQWSRMNAIKPVFVEPRGGSQEDFEAVLKGYYSAIHQGTKPALGKRRKAKKVNSNCSTTSTEANPVEVCKGGAAFLAVCRGKVSEGIDFSDENARVVIIIGIPFPNINDIQVAEKKKYNDTYKCSKNLLSGSDWYCQQAFRALNQAAGRCIRHRHDYGAIIFLDERFREERNTIYISKWLRKSIRTYENFETSVEELNSFFCNIKERVCNVSKLQDPVADLENNTLDDSVKRSIKCRSQKLTNSQVSVNRVVSDTKKMPSTGLSHCLSRKAGGSSDYITKRSQRNDGIQEASSVHEEDNENQKEIDKDCYSREGLRCWETPCTANFEERIELSVVKETPMAENYAVSSPEATMNENDCYSTIIQTSTEFDQANHVSLTDSAQSPSKVTCAEFTPERSGRENTNELMQEIYSSENLSVNSHAQKRRMFLNSQQMNSIQKMKFDGATAENTQDFRIVDYSVLNDSSSQRTKFPKVNFSACEIKTSGQPSAANEGDISPKPVGFCLDQRLQIVCSLCRSPLGLPENSSYVTCFLTSLSKTILTSLSKGNGPQSLQTSPSLVAVLIVDMLSVDQRLFNRNSKDTPGQGIWCQDDGCVYNSIFCPFCISPNHCLGVQIMAADASNIQLIDKILFYYDRLEVKTCLGLESKDSLADNSWCSDQTVDINSINKYAYQSQQHSPGSWRMTKTKSRLLKRSPMSQSWTDS</sequence>
<dbReference type="GO" id="GO:0016818">
    <property type="term" value="F:hydrolase activity, acting on acid anhydrides, in phosphorus-containing anhydrides"/>
    <property type="evidence" value="ECO:0007669"/>
    <property type="project" value="InterPro"/>
</dbReference>
<dbReference type="InterPro" id="IPR045028">
    <property type="entry name" value="DinG/Rad3-like"/>
</dbReference>
<dbReference type="InterPro" id="IPR006555">
    <property type="entry name" value="ATP-dep_Helicase_C"/>
</dbReference>
<dbReference type="InterPro" id="IPR010614">
    <property type="entry name" value="RAD3-like_helicase_DEAD"/>
</dbReference>
<keyword evidence="15" id="KW-0539">Nucleus</keyword>
<feature type="domain" description="Helicase ATP-binding" evidence="18">
    <location>
        <begin position="18"/>
        <end position="345"/>
    </location>
</feature>
<evidence type="ECO:0000313" key="20">
    <source>
        <dbReference type="RefSeq" id="XP_021855997.1"/>
    </source>
</evidence>
<dbReference type="GO" id="GO:0003677">
    <property type="term" value="F:DNA binding"/>
    <property type="evidence" value="ECO:0007669"/>
    <property type="project" value="InterPro"/>
</dbReference>
<dbReference type="GO" id="GO:0046872">
    <property type="term" value="F:metal ion binding"/>
    <property type="evidence" value="ECO:0007669"/>
    <property type="project" value="UniProtKB-KW"/>
</dbReference>
<keyword evidence="12" id="KW-0411">Iron-sulfur</keyword>
<evidence type="ECO:0000259" key="18">
    <source>
        <dbReference type="PROSITE" id="PS51193"/>
    </source>
</evidence>
<dbReference type="InterPro" id="IPR006554">
    <property type="entry name" value="Helicase-like_DEXD_c2"/>
</dbReference>
<keyword evidence="4" id="KW-0004">4Fe-4S</keyword>
<comment type="similarity">
    <text evidence="3">Belongs to the DEAD box helicase family. DEAH subfamily.</text>
</comment>
<dbReference type="GO" id="GO:0006289">
    <property type="term" value="P:nucleotide-excision repair"/>
    <property type="evidence" value="ECO:0000318"/>
    <property type="project" value="GO_Central"/>
</dbReference>
<dbReference type="GeneID" id="110795306"/>
<evidence type="ECO:0000256" key="5">
    <source>
        <dbReference type="ARBA" id="ARBA00022723"/>
    </source>
</evidence>